<evidence type="ECO:0000313" key="2">
    <source>
        <dbReference type="Proteomes" id="UP000887116"/>
    </source>
</evidence>
<name>A0A8X6LM28_TRICU</name>
<gene>
    <name evidence="1" type="ORF">TNCT_240681</name>
</gene>
<dbReference type="Proteomes" id="UP000887116">
    <property type="component" value="Unassembled WGS sequence"/>
</dbReference>
<evidence type="ECO:0000313" key="1">
    <source>
        <dbReference type="EMBL" id="GFR15701.1"/>
    </source>
</evidence>
<keyword evidence="2" id="KW-1185">Reference proteome</keyword>
<organism evidence="1 2">
    <name type="scientific">Trichonephila clavata</name>
    <name type="common">Joro spider</name>
    <name type="synonym">Nephila clavata</name>
    <dbReference type="NCBI Taxonomy" id="2740835"/>
    <lineage>
        <taxon>Eukaryota</taxon>
        <taxon>Metazoa</taxon>
        <taxon>Ecdysozoa</taxon>
        <taxon>Arthropoda</taxon>
        <taxon>Chelicerata</taxon>
        <taxon>Arachnida</taxon>
        <taxon>Araneae</taxon>
        <taxon>Araneomorphae</taxon>
        <taxon>Entelegynae</taxon>
        <taxon>Araneoidea</taxon>
        <taxon>Nephilidae</taxon>
        <taxon>Trichonephila</taxon>
    </lineage>
</organism>
<comment type="caution">
    <text evidence="1">The sequence shown here is derived from an EMBL/GenBank/DDBJ whole genome shotgun (WGS) entry which is preliminary data.</text>
</comment>
<sequence length="75" mass="8459">MKDGRKEECECPVAIEFYNKIVGGVDLADQIANVNKLNRKFGTWWKKSIVSPIGERCGKLMDCALRTQTLKNPTT</sequence>
<accession>A0A8X6LM28</accession>
<reference evidence="1" key="1">
    <citation type="submission" date="2020-07" db="EMBL/GenBank/DDBJ databases">
        <title>Multicomponent nature underlies the extraordinary mechanical properties of spider dragline silk.</title>
        <authorList>
            <person name="Kono N."/>
            <person name="Nakamura H."/>
            <person name="Mori M."/>
            <person name="Yoshida Y."/>
            <person name="Ohtoshi R."/>
            <person name="Malay A.D."/>
            <person name="Moran D.A.P."/>
            <person name="Tomita M."/>
            <person name="Numata K."/>
            <person name="Arakawa K."/>
        </authorList>
    </citation>
    <scope>NUCLEOTIDE SEQUENCE</scope>
</reference>
<dbReference type="AlphaFoldDB" id="A0A8X6LM28"/>
<dbReference type="EMBL" id="BMAO01017443">
    <property type="protein sequence ID" value="GFR15701.1"/>
    <property type="molecule type" value="Genomic_DNA"/>
</dbReference>
<proteinExistence type="predicted"/>
<protein>
    <submittedName>
        <fullName evidence="1">Uncharacterized protein</fullName>
    </submittedName>
</protein>